<protein>
    <submittedName>
        <fullName evidence="2">Long-chain-fatty-acid--CoA ligase</fullName>
        <ecNumber evidence="2">6.2.1.3</ecNumber>
    </submittedName>
</protein>
<dbReference type="EMBL" id="CP036261">
    <property type="protein sequence ID" value="QDS89347.1"/>
    <property type="molecule type" value="Genomic_DNA"/>
</dbReference>
<dbReference type="InterPro" id="IPR020845">
    <property type="entry name" value="AMP-binding_CS"/>
</dbReference>
<dbReference type="InterPro" id="IPR042099">
    <property type="entry name" value="ANL_N_sf"/>
</dbReference>
<feature type="domain" description="AMP-dependent synthetase/ligase" evidence="1">
    <location>
        <begin position="20"/>
        <end position="403"/>
    </location>
</feature>
<dbReference type="PROSITE" id="PS00455">
    <property type="entry name" value="AMP_BINDING"/>
    <property type="match status" value="1"/>
</dbReference>
<accession>A0A517M393</accession>
<dbReference type="RefSeq" id="WP_145347015.1">
    <property type="nucleotide sequence ID" value="NZ_CP036261.1"/>
</dbReference>
<dbReference type="GO" id="GO:0004467">
    <property type="term" value="F:long-chain fatty acid-CoA ligase activity"/>
    <property type="evidence" value="ECO:0007669"/>
    <property type="project" value="UniProtKB-EC"/>
</dbReference>
<name>A0A517M393_9BACT</name>
<dbReference type="PANTHER" id="PTHR43767:SF1">
    <property type="entry name" value="NONRIBOSOMAL PEPTIDE SYNTHASE PES1 (EUROFUNG)-RELATED"/>
    <property type="match status" value="1"/>
</dbReference>
<reference evidence="2 3" key="1">
    <citation type="submission" date="2019-02" db="EMBL/GenBank/DDBJ databases">
        <title>Deep-cultivation of Planctomycetes and their phenomic and genomic characterization uncovers novel biology.</title>
        <authorList>
            <person name="Wiegand S."/>
            <person name="Jogler M."/>
            <person name="Boedeker C."/>
            <person name="Pinto D."/>
            <person name="Vollmers J."/>
            <person name="Rivas-Marin E."/>
            <person name="Kohn T."/>
            <person name="Peeters S.H."/>
            <person name="Heuer A."/>
            <person name="Rast P."/>
            <person name="Oberbeckmann S."/>
            <person name="Bunk B."/>
            <person name="Jeske O."/>
            <person name="Meyerdierks A."/>
            <person name="Storesund J.E."/>
            <person name="Kallscheuer N."/>
            <person name="Luecker S."/>
            <person name="Lage O.M."/>
            <person name="Pohl T."/>
            <person name="Merkel B.J."/>
            <person name="Hornburger P."/>
            <person name="Mueller R.-W."/>
            <person name="Bruemmer F."/>
            <person name="Labrenz M."/>
            <person name="Spormann A.M."/>
            <person name="Op den Camp H."/>
            <person name="Overmann J."/>
            <person name="Amann R."/>
            <person name="Jetten M.S.M."/>
            <person name="Mascher T."/>
            <person name="Medema M.H."/>
            <person name="Devos D.P."/>
            <person name="Kaster A.-K."/>
            <person name="Ovreas L."/>
            <person name="Rohde M."/>
            <person name="Galperin M.Y."/>
            <person name="Jogler C."/>
        </authorList>
    </citation>
    <scope>NUCLEOTIDE SEQUENCE [LARGE SCALE GENOMIC DNA]</scope>
    <source>
        <strain evidence="2 3">EC9</strain>
    </source>
</reference>
<dbReference type="InterPro" id="IPR050237">
    <property type="entry name" value="ATP-dep_AMP-bd_enzyme"/>
</dbReference>
<sequence length="553" mass="60792">MTESSIEETVRCNVADRLATFAQSQPDQIAIAFAKPGRRPRYDTITFAELDRQSTRIARGLLRHGIEPGTRLAMLVPFGIDFIRLVLALLKAGMVQVLVDPGMGKKNLIECLAESKPQGFIGIPKAQVARLLYRQRFPEAKQNICVGGPIAFGGVSLAKIEALGEQPVELPMTSEAEAAAVIFTTGSTGPPKGVAYTHGTFEHQVRLIQQQYNVAPGTVDLACFPLFGLFDAVMGVTTVIPDMDPTRPADADPEKILAAIRDWKVTQAFGSPALWHTVSKHCVRGGIFLPTVRRVLSAGAPVPPQTLASVRRMIHSEGEVFTPYGATESLPVASIESREVLDETAAKTREGAGTCVGHRFADMMWQVVEIDEGPISEISDAKPVSHGTIGELMVSGPVVTRNYVTRQDQNAIHKVQDGARIWHRMGDVGYLDDQDRFWFCGRKAHRVETPSQTLFTICCEAVFNEHPDVYRTALVGRGVRGQQTPVLIVEPHADRRPKSASEQQALLDALKAIGKSHPHTAEITDIRIYPERLPVDIRHNSKIFREQLAEWVK</sequence>
<dbReference type="EC" id="6.2.1.3" evidence="2"/>
<dbReference type="Proteomes" id="UP000319557">
    <property type="component" value="Chromosome"/>
</dbReference>
<evidence type="ECO:0000313" key="3">
    <source>
        <dbReference type="Proteomes" id="UP000319557"/>
    </source>
</evidence>
<dbReference type="Gene3D" id="3.40.50.12780">
    <property type="entry name" value="N-terminal domain of ligase-like"/>
    <property type="match status" value="1"/>
</dbReference>
<evidence type="ECO:0000259" key="1">
    <source>
        <dbReference type="Pfam" id="PF00501"/>
    </source>
</evidence>
<keyword evidence="3" id="KW-1185">Reference proteome</keyword>
<proteinExistence type="predicted"/>
<dbReference type="NCBIfam" id="NF006754">
    <property type="entry name" value="PRK09274.1"/>
    <property type="match status" value="1"/>
</dbReference>
<dbReference type="InterPro" id="IPR000873">
    <property type="entry name" value="AMP-dep_synth/lig_dom"/>
</dbReference>
<dbReference type="SUPFAM" id="SSF56801">
    <property type="entry name" value="Acetyl-CoA synthetase-like"/>
    <property type="match status" value="1"/>
</dbReference>
<dbReference type="KEGG" id="ruv:EC9_35460"/>
<dbReference type="AlphaFoldDB" id="A0A517M393"/>
<dbReference type="PANTHER" id="PTHR43767">
    <property type="entry name" value="LONG-CHAIN-FATTY-ACID--COA LIGASE"/>
    <property type="match status" value="1"/>
</dbReference>
<organism evidence="2 3">
    <name type="scientific">Rosistilla ulvae</name>
    <dbReference type="NCBI Taxonomy" id="1930277"/>
    <lineage>
        <taxon>Bacteria</taxon>
        <taxon>Pseudomonadati</taxon>
        <taxon>Planctomycetota</taxon>
        <taxon>Planctomycetia</taxon>
        <taxon>Pirellulales</taxon>
        <taxon>Pirellulaceae</taxon>
        <taxon>Rosistilla</taxon>
    </lineage>
</organism>
<evidence type="ECO:0000313" key="2">
    <source>
        <dbReference type="EMBL" id="QDS89347.1"/>
    </source>
</evidence>
<dbReference type="Pfam" id="PF00501">
    <property type="entry name" value="AMP-binding"/>
    <property type="match status" value="1"/>
</dbReference>
<keyword evidence="2" id="KW-0436">Ligase</keyword>
<gene>
    <name evidence="2" type="primary">lcfB_1</name>
    <name evidence="2" type="ORF">EC9_35460</name>
</gene>
<dbReference type="OrthoDB" id="9799237at2"/>
<dbReference type="CDD" id="cd05910">
    <property type="entry name" value="FACL_like_1"/>
    <property type="match status" value="1"/>
</dbReference>